<dbReference type="Pfam" id="PF17900">
    <property type="entry name" value="Peptidase_M1_N"/>
    <property type="match status" value="1"/>
</dbReference>
<comment type="cofactor">
    <cofactor evidence="2">
        <name>Zn(2+)</name>
        <dbReference type="ChEBI" id="CHEBI:29105"/>
    </cofactor>
</comment>
<accession>A0A6C2CRS4</accession>
<dbReference type="OrthoDB" id="100605at2"/>
<comment type="caution">
    <text evidence="17">The sequence shown here is derived from an EMBL/GenBank/DDBJ whole genome shotgun (WGS) entry which is preliminary data.</text>
</comment>
<keyword evidence="18" id="KW-1185">Reference proteome</keyword>
<keyword evidence="11" id="KW-0482">Metalloprotease</keyword>
<proteinExistence type="inferred from homology"/>
<evidence type="ECO:0000259" key="15">
    <source>
        <dbReference type="Pfam" id="PF17432"/>
    </source>
</evidence>
<dbReference type="Gene3D" id="1.25.50.10">
    <property type="entry name" value="Peptidase M1, alanyl aminopeptidase, C-terminal domain"/>
    <property type="match status" value="1"/>
</dbReference>
<evidence type="ECO:0000256" key="3">
    <source>
        <dbReference type="ARBA" id="ARBA00010136"/>
    </source>
</evidence>
<evidence type="ECO:0000256" key="1">
    <source>
        <dbReference type="ARBA" id="ARBA00000098"/>
    </source>
</evidence>
<dbReference type="PANTHER" id="PTHR46322">
    <property type="entry name" value="PUROMYCIN-SENSITIVE AMINOPEPTIDASE"/>
    <property type="match status" value="1"/>
</dbReference>
<dbReference type="GO" id="GO:0006508">
    <property type="term" value="P:proteolysis"/>
    <property type="evidence" value="ECO:0007669"/>
    <property type="project" value="UniProtKB-UniRule"/>
</dbReference>
<reference evidence="17 18" key="1">
    <citation type="submission" date="2019-01" db="EMBL/GenBank/DDBJ databases">
        <title>Zoogloea oleivorans genome sequencing and assembly.</title>
        <authorList>
            <person name="Tancsics A."/>
            <person name="Farkas M."/>
            <person name="Kriszt B."/>
            <person name="Maroti G."/>
            <person name="Horvath B."/>
        </authorList>
    </citation>
    <scope>NUCLEOTIDE SEQUENCE [LARGE SCALE GENOMIC DNA]</scope>
    <source>
        <strain evidence="17 18">Buc</strain>
    </source>
</reference>
<dbReference type="NCBIfam" id="TIGR02414">
    <property type="entry name" value="pepN_proteo"/>
    <property type="match status" value="1"/>
</dbReference>
<dbReference type="Gene3D" id="2.60.40.1730">
    <property type="entry name" value="tricorn interacting facor f3 domain"/>
    <property type="match status" value="1"/>
</dbReference>
<evidence type="ECO:0000259" key="13">
    <source>
        <dbReference type="Pfam" id="PF01433"/>
    </source>
</evidence>
<evidence type="ECO:0000259" key="14">
    <source>
        <dbReference type="Pfam" id="PF11940"/>
    </source>
</evidence>
<dbReference type="Gene3D" id="3.30.2010.30">
    <property type="match status" value="1"/>
</dbReference>
<dbReference type="GO" id="GO:0016285">
    <property type="term" value="F:alanyl aminopeptidase activity"/>
    <property type="evidence" value="ECO:0007669"/>
    <property type="project" value="UniProtKB-EC"/>
</dbReference>
<dbReference type="SUPFAM" id="SSF63737">
    <property type="entry name" value="Leukotriene A4 hydrolase N-terminal domain"/>
    <property type="match status" value="1"/>
</dbReference>
<dbReference type="PANTHER" id="PTHR46322:SF1">
    <property type="entry name" value="PUROMYCIN-SENSITIVE AMINOPEPTIDASE"/>
    <property type="match status" value="1"/>
</dbReference>
<dbReference type="PRINTS" id="PR00756">
    <property type="entry name" value="ALADIPTASE"/>
</dbReference>
<dbReference type="GO" id="GO:0008270">
    <property type="term" value="F:zinc ion binding"/>
    <property type="evidence" value="ECO:0007669"/>
    <property type="project" value="InterPro"/>
</dbReference>
<keyword evidence="10" id="KW-0862">Zinc</keyword>
<dbReference type="InterPro" id="IPR012779">
    <property type="entry name" value="Peptidase_M1_pepN"/>
</dbReference>
<evidence type="ECO:0000256" key="9">
    <source>
        <dbReference type="ARBA" id="ARBA00022801"/>
    </source>
</evidence>
<dbReference type="InterPro" id="IPR037144">
    <property type="entry name" value="Peptidase_M1_pepN_C_sf"/>
</dbReference>
<feature type="domain" description="Aminopeptidase N-like N-terminal" evidence="16">
    <location>
        <begin position="109"/>
        <end position="190"/>
    </location>
</feature>
<keyword evidence="8" id="KW-0479">Metal-binding</keyword>
<sequence>MRTEQGPLIRRDAYQPLAFGVETVDLDFILDPQATLVTNRMRCVRNPDAAAGPIVLFGEGLVLVSVTLDGAAPTAGQVRETGSGLEIDVDADEVLVEVVTRINPSANLTLSGLYQSRGGYFTQCEAEGFRSITYFPDRPDVMARYTVRLEADAATCPVLLSNGNLLETGALPNGRHFARWEDPFLKPSYLFALVAADLKALERKVDTMSGREVLLQVWVEERDLDRTAHAMDSLVHSLRWDEDVFGLELDLDRFMIVAVSDFNMGAMENKGLNIFNTKYVLANPDTGTDLDFENVESVVAHEYFHNWTGNRVTCRDWFQLTLKEGLTVFRDQQFTADMMARASDSPAAAESARAVTRIANVRGLRSGQFPEDAGPMAHPIRPDAYQEINNFYTATVYQKGAEVIRMIHTLLGREGFRNGMDLYFSYHDGQAVTCDDFVGCMAEANGADLDLFMRWYSQAGTPHLKAEGVYDAASRTYALTLTQHTAPTAGQADKLPLHIPVAIGLIGPDGADLPLQLEGEVRDGNTTRVLQLRSESQTWRFTGIDAEPVPSVLRGFSAPVILDIVEDDARLAFRMAHDSDPFNRWDASQRYMERVVLGLAAAHAAGKPMEVPQAFGLAFRALLVNETLDPAFLAETLALPSETYLLERMQPADPAPLRAALIHLMREIGHAMQADFLSRYLDLEVEGEYRYHPADAGKRALRGLCLRYLSAWGGPTAIDLALKQFEHATDMTERYGALAALVQSDAPQRFDALAAFHERYKDDALVLDKWFQLQAGAWRWSDAAPATLDQVRALMDNPAFSLSNPNKVYALLGGYFRANAAEFHRPDGAGYAFWAEQVIALNKTNPQVASRMARSLEGWRKFTPAIQAGIRAAFERVSAEEGLSPDVAEIVGKALA</sequence>
<dbReference type="FunFam" id="2.60.40.1840:FF:000001">
    <property type="entry name" value="Aminopeptidase N"/>
    <property type="match status" value="1"/>
</dbReference>
<evidence type="ECO:0000256" key="2">
    <source>
        <dbReference type="ARBA" id="ARBA00001947"/>
    </source>
</evidence>
<evidence type="ECO:0000256" key="7">
    <source>
        <dbReference type="ARBA" id="ARBA00022670"/>
    </source>
</evidence>
<evidence type="ECO:0000256" key="12">
    <source>
        <dbReference type="NCBIfam" id="TIGR02414"/>
    </source>
</evidence>
<dbReference type="InterPro" id="IPR042097">
    <property type="entry name" value="Aminopeptidase_N-like_N_sf"/>
</dbReference>
<dbReference type="Gene3D" id="1.10.390.10">
    <property type="entry name" value="Neutral Protease Domain 2"/>
    <property type="match status" value="1"/>
</dbReference>
<keyword evidence="6 17" id="KW-0031">Aminopeptidase</keyword>
<dbReference type="Pfam" id="PF11940">
    <property type="entry name" value="DUF3458"/>
    <property type="match status" value="1"/>
</dbReference>
<gene>
    <name evidence="17" type="ORF">ETQ85_12120</name>
</gene>
<evidence type="ECO:0000313" key="17">
    <source>
        <dbReference type="EMBL" id="TYC56591.1"/>
    </source>
</evidence>
<comment type="catalytic activity">
    <reaction evidence="1">
        <text>Release of an N-terminal amino acid, Xaa-|-Yaa- from a peptide, amide or arylamide. Xaa is preferably Ala, but may be most amino acids including Pro (slow action). When a terminal hydrophobic residue is followed by a prolyl residue, the two may be released as an intact Xaa-Pro dipeptide.</text>
        <dbReference type="EC" id="3.4.11.2"/>
    </reaction>
</comment>
<dbReference type="Gene3D" id="2.60.40.1840">
    <property type="match status" value="1"/>
</dbReference>
<dbReference type="Pfam" id="PF01433">
    <property type="entry name" value="Peptidase_M1"/>
    <property type="match status" value="1"/>
</dbReference>
<keyword evidence="7" id="KW-0645">Protease</keyword>
<keyword evidence="9" id="KW-0378">Hydrolase</keyword>
<comment type="similarity">
    <text evidence="3">Belongs to the peptidase M1 family.</text>
</comment>
<dbReference type="AlphaFoldDB" id="A0A6C2CRS4"/>
<feature type="domain" description="Peptidase M1 alanyl aminopeptidase C-terminal" evidence="15">
    <location>
        <begin position="568"/>
        <end position="896"/>
    </location>
</feature>
<organism evidence="17 18">
    <name type="scientific">Zoogloea oleivorans</name>
    <dbReference type="NCBI Taxonomy" id="1552750"/>
    <lineage>
        <taxon>Bacteria</taxon>
        <taxon>Pseudomonadati</taxon>
        <taxon>Pseudomonadota</taxon>
        <taxon>Betaproteobacteria</taxon>
        <taxon>Rhodocyclales</taxon>
        <taxon>Zoogloeaceae</taxon>
        <taxon>Zoogloea</taxon>
    </lineage>
</organism>
<dbReference type="Proteomes" id="UP000389128">
    <property type="component" value="Unassembled WGS sequence"/>
</dbReference>
<dbReference type="InterPro" id="IPR027268">
    <property type="entry name" value="Peptidase_M4/M1_CTD_sf"/>
</dbReference>
<evidence type="ECO:0000256" key="8">
    <source>
        <dbReference type="ARBA" id="ARBA00022723"/>
    </source>
</evidence>
<dbReference type="InterPro" id="IPR024601">
    <property type="entry name" value="Peptidase_M1_pepN_C"/>
</dbReference>
<dbReference type="SUPFAM" id="SSF55486">
    <property type="entry name" value="Metalloproteases ('zincins'), catalytic domain"/>
    <property type="match status" value="1"/>
</dbReference>
<dbReference type="CDD" id="cd09600">
    <property type="entry name" value="M1_APN"/>
    <property type="match status" value="1"/>
</dbReference>
<evidence type="ECO:0000313" key="18">
    <source>
        <dbReference type="Proteomes" id="UP000389128"/>
    </source>
</evidence>
<dbReference type="EMBL" id="SDKK01000010">
    <property type="protein sequence ID" value="TYC56591.1"/>
    <property type="molecule type" value="Genomic_DNA"/>
</dbReference>
<feature type="domain" description="Peptidase M1 membrane alanine aminopeptidase" evidence="13">
    <location>
        <begin position="230"/>
        <end position="455"/>
    </location>
</feature>
<dbReference type="GO" id="GO:0008237">
    <property type="term" value="F:metallopeptidase activity"/>
    <property type="evidence" value="ECO:0007669"/>
    <property type="project" value="UniProtKB-UniRule"/>
</dbReference>
<feature type="domain" description="Peptidase M1 alanyl aminopeptidase Ig-like fold" evidence="14">
    <location>
        <begin position="460"/>
        <end position="563"/>
    </location>
</feature>
<dbReference type="InterPro" id="IPR035414">
    <property type="entry name" value="Peptidase_M1_pepN_Ig-like"/>
</dbReference>
<evidence type="ECO:0000256" key="6">
    <source>
        <dbReference type="ARBA" id="ARBA00022438"/>
    </source>
</evidence>
<dbReference type="InterPro" id="IPR014782">
    <property type="entry name" value="Peptidase_M1_dom"/>
</dbReference>
<dbReference type="InterPro" id="IPR038438">
    <property type="entry name" value="PepN_Ig-like_sf"/>
</dbReference>
<protein>
    <recommendedName>
        <fullName evidence="5 12">Aminopeptidase N</fullName>
        <ecNumber evidence="4 12">3.4.11.2</ecNumber>
    </recommendedName>
</protein>
<dbReference type="EC" id="3.4.11.2" evidence="4 12"/>
<evidence type="ECO:0000256" key="11">
    <source>
        <dbReference type="ARBA" id="ARBA00023049"/>
    </source>
</evidence>
<evidence type="ECO:0000256" key="4">
    <source>
        <dbReference type="ARBA" id="ARBA00012564"/>
    </source>
</evidence>
<dbReference type="InterPro" id="IPR045357">
    <property type="entry name" value="Aminopeptidase_N-like_N"/>
</dbReference>
<evidence type="ECO:0000256" key="10">
    <source>
        <dbReference type="ARBA" id="ARBA00022833"/>
    </source>
</evidence>
<dbReference type="FunFam" id="3.30.2010.30:FF:000002">
    <property type="entry name" value="Putative aminopeptidase N"/>
    <property type="match status" value="1"/>
</dbReference>
<dbReference type="Pfam" id="PF17432">
    <property type="entry name" value="DUF3458_C"/>
    <property type="match status" value="1"/>
</dbReference>
<dbReference type="InterPro" id="IPR001930">
    <property type="entry name" value="Peptidase_M1"/>
</dbReference>
<dbReference type="RefSeq" id="WP_148579329.1">
    <property type="nucleotide sequence ID" value="NZ_SDKK01000010.1"/>
</dbReference>
<name>A0A6C2CRS4_9RHOO</name>
<evidence type="ECO:0000259" key="16">
    <source>
        <dbReference type="Pfam" id="PF17900"/>
    </source>
</evidence>
<evidence type="ECO:0000256" key="5">
    <source>
        <dbReference type="ARBA" id="ARBA00015611"/>
    </source>
</evidence>